<protein>
    <submittedName>
        <fullName evidence="10">8-amino-7-oxononanoate synthase</fullName>
    </submittedName>
</protein>
<evidence type="ECO:0000259" key="9">
    <source>
        <dbReference type="Pfam" id="PF00155"/>
    </source>
</evidence>
<dbReference type="Gene3D" id="3.90.1150.10">
    <property type="entry name" value="Aspartate Aminotransferase, domain 1"/>
    <property type="match status" value="1"/>
</dbReference>
<sequence length="438" mass="46556">MNPASDESQTLGRTTLNSWQQWISESLAQLQSRKQRRFLRPATVSSISPVEVLIGREDWNSWLGELSTLGEAPVLEQGEEKQRSLVLFSSNDYLGLSTHPEICRAASECATLYGLGVRSSPLVAGFSHLHSDLEAALAQLKGTEDCLLFSSGFSANLSSVGALAADPQVDVFSDELNHASIIDGARLAARGRVDVYRHNDTGHLEDLLKAKRSSGRRQLVVTDSLFSMDGDFAELKALAALRRKYGFLLAVDEAHATLVCGPGGGGAAEAAGVASEVDLHIGTLSKAVGAHGGFVACSSQAKAWLLNKGRAYVYSTALPAPVAAAALEAVGVAAREPWRRRHLWDLVERFGRAAGVAAHSPIVPVIFGSEERALRASGALLREGFHVPAIRPPTVPQGTCRLRVALSAAHSTEQVDALAEAIGSLSGMECDEHVSAKL</sequence>
<dbReference type="InterPro" id="IPR015424">
    <property type="entry name" value="PyrdxlP-dep_Trfase"/>
</dbReference>
<comment type="similarity">
    <text evidence="4">Belongs to the class-II pyridoxal-phosphate-dependent aminotransferase family. BioF subfamily.</text>
</comment>
<evidence type="ECO:0000256" key="1">
    <source>
        <dbReference type="ARBA" id="ARBA00001933"/>
    </source>
</evidence>
<comment type="cofactor">
    <cofactor evidence="1 8">
        <name>pyridoxal 5'-phosphate</name>
        <dbReference type="ChEBI" id="CHEBI:597326"/>
    </cofactor>
</comment>
<comment type="pathway">
    <text evidence="3">Sphingolipid metabolism.</text>
</comment>
<feature type="domain" description="Aminotransferase class I/classII large" evidence="9">
    <location>
        <begin position="85"/>
        <end position="422"/>
    </location>
</feature>
<gene>
    <name evidence="10" type="primary">BIOF</name>
    <name evidence="10" type="ORF">TSPGSL018_1043</name>
</gene>
<comment type="pathway">
    <text evidence="2">Lipid metabolism; sphingolipid metabolism.</text>
</comment>
<dbReference type="AlphaFoldDB" id="A0A061RME3"/>
<keyword evidence="7" id="KW-0443">Lipid metabolism</keyword>
<dbReference type="InterPro" id="IPR001917">
    <property type="entry name" value="Aminotrans_II_pyridoxalP_BS"/>
</dbReference>
<dbReference type="GO" id="GO:0016020">
    <property type="term" value="C:membrane"/>
    <property type="evidence" value="ECO:0007669"/>
    <property type="project" value="GOC"/>
</dbReference>
<dbReference type="InterPro" id="IPR015422">
    <property type="entry name" value="PyrdxlP-dep_Trfase_small"/>
</dbReference>
<evidence type="ECO:0000256" key="5">
    <source>
        <dbReference type="ARBA" id="ARBA00022679"/>
    </source>
</evidence>
<dbReference type="InterPro" id="IPR004839">
    <property type="entry name" value="Aminotransferase_I/II_large"/>
</dbReference>
<dbReference type="InterPro" id="IPR015421">
    <property type="entry name" value="PyrdxlP-dep_Trfase_major"/>
</dbReference>
<keyword evidence="5" id="KW-0808">Transferase</keyword>
<evidence type="ECO:0000256" key="6">
    <source>
        <dbReference type="ARBA" id="ARBA00022898"/>
    </source>
</evidence>
<dbReference type="UniPathway" id="UPA00222"/>
<proteinExistence type="inferred from homology"/>
<dbReference type="GO" id="GO:0016740">
    <property type="term" value="F:transferase activity"/>
    <property type="evidence" value="ECO:0007669"/>
    <property type="project" value="UniProtKB-KW"/>
</dbReference>
<organism evidence="10">
    <name type="scientific">Tetraselmis sp. GSL018</name>
    <dbReference type="NCBI Taxonomy" id="582737"/>
    <lineage>
        <taxon>Eukaryota</taxon>
        <taxon>Viridiplantae</taxon>
        <taxon>Chlorophyta</taxon>
        <taxon>core chlorophytes</taxon>
        <taxon>Chlorodendrophyceae</taxon>
        <taxon>Chlorodendrales</taxon>
        <taxon>Chlorodendraceae</taxon>
        <taxon>Tetraselmis</taxon>
    </lineage>
</organism>
<dbReference type="GO" id="GO:0030170">
    <property type="term" value="F:pyridoxal phosphate binding"/>
    <property type="evidence" value="ECO:0007669"/>
    <property type="project" value="InterPro"/>
</dbReference>
<accession>A0A061RME3</accession>
<dbReference type="PANTHER" id="PTHR13693">
    <property type="entry name" value="CLASS II AMINOTRANSFERASE/8-AMINO-7-OXONONANOATE SYNTHASE"/>
    <property type="match status" value="1"/>
</dbReference>
<name>A0A061RME3_9CHLO</name>
<dbReference type="EMBL" id="GBEZ01014220">
    <property type="protein sequence ID" value="JAC71840.1"/>
    <property type="molecule type" value="Transcribed_RNA"/>
</dbReference>
<evidence type="ECO:0000256" key="2">
    <source>
        <dbReference type="ARBA" id="ARBA00004760"/>
    </source>
</evidence>
<dbReference type="Gene3D" id="3.40.640.10">
    <property type="entry name" value="Type I PLP-dependent aspartate aminotransferase-like (Major domain)"/>
    <property type="match status" value="1"/>
</dbReference>
<dbReference type="PROSITE" id="PS00599">
    <property type="entry name" value="AA_TRANSFER_CLASS_2"/>
    <property type="match status" value="1"/>
</dbReference>
<evidence type="ECO:0000313" key="10">
    <source>
        <dbReference type="EMBL" id="JAC71840.1"/>
    </source>
</evidence>
<dbReference type="SUPFAM" id="SSF53383">
    <property type="entry name" value="PLP-dependent transferases"/>
    <property type="match status" value="1"/>
</dbReference>
<dbReference type="PANTHER" id="PTHR13693:SF77">
    <property type="entry name" value="8-AMINO-7-OXONONANOATE SYNTHASE"/>
    <property type="match status" value="1"/>
</dbReference>
<keyword evidence="7" id="KW-0746">Sphingolipid metabolism</keyword>
<evidence type="ECO:0000256" key="4">
    <source>
        <dbReference type="ARBA" id="ARBA00010008"/>
    </source>
</evidence>
<evidence type="ECO:0000256" key="7">
    <source>
        <dbReference type="ARBA" id="ARBA00022919"/>
    </source>
</evidence>
<reference evidence="10" key="1">
    <citation type="submission" date="2014-05" db="EMBL/GenBank/DDBJ databases">
        <title>The transcriptome of the halophilic microalga Tetraselmis sp. GSL018 isolated from the Great Salt Lake, Utah.</title>
        <authorList>
            <person name="Jinkerson R.E."/>
            <person name="D'Adamo S."/>
            <person name="Posewitz M.C."/>
        </authorList>
    </citation>
    <scope>NUCLEOTIDE SEQUENCE</scope>
    <source>
        <strain evidence="10">GSL018</strain>
    </source>
</reference>
<keyword evidence="6 8" id="KW-0663">Pyridoxal phosphate</keyword>
<evidence type="ECO:0000256" key="3">
    <source>
        <dbReference type="ARBA" id="ARBA00004991"/>
    </source>
</evidence>
<dbReference type="Pfam" id="PF00155">
    <property type="entry name" value="Aminotran_1_2"/>
    <property type="match status" value="1"/>
</dbReference>
<evidence type="ECO:0000256" key="8">
    <source>
        <dbReference type="RuleBase" id="RU003693"/>
    </source>
</evidence>
<dbReference type="GO" id="GO:0009102">
    <property type="term" value="P:biotin biosynthetic process"/>
    <property type="evidence" value="ECO:0007669"/>
    <property type="project" value="TreeGrafter"/>
</dbReference>
<dbReference type="InterPro" id="IPR050087">
    <property type="entry name" value="AON_synthase_class-II"/>
</dbReference>
<dbReference type="GO" id="GO:0006665">
    <property type="term" value="P:sphingolipid metabolic process"/>
    <property type="evidence" value="ECO:0007669"/>
    <property type="project" value="UniProtKB-UniPathway"/>
</dbReference>